<sequence length="165" mass="19515">YPGKLIKPFLEAYLTNENLKLLVDYYTEMYSDDNLEFYPERQISKNLNLYLVTKRIIKASALELCGEYFESELTCSDLGAYFLALFKDKNEQAIHWPGKIKYFLQYTMLLPAKYSNNQLNNNELVSIIHTFCFVDWFKQSSIKQKNHFLLLNDLDLKDRLLLAEI</sequence>
<dbReference type="Proteomes" id="UP000789920">
    <property type="component" value="Unassembled WGS sequence"/>
</dbReference>
<feature type="non-terminal residue" evidence="1">
    <location>
        <position position="1"/>
    </location>
</feature>
<protein>
    <submittedName>
        <fullName evidence="1">19546_t:CDS:1</fullName>
    </submittedName>
</protein>
<evidence type="ECO:0000313" key="2">
    <source>
        <dbReference type="Proteomes" id="UP000789920"/>
    </source>
</evidence>
<proteinExistence type="predicted"/>
<dbReference type="EMBL" id="CAJVQC010108592">
    <property type="protein sequence ID" value="CAG8834242.1"/>
    <property type="molecule type" value="Genomic_DNA"/>
</dbReference>
<accession>A0ACA9SEQ1</accession>
<organism evidence="1 2">
    <name type="scientific">Racocetra persica</name>
    <dbReference type="NCBI Taxonomy" id="160502"/>
    <lineage>
        <taxon>Eukaryota</taxon>
        <taxon>Fungi</taxon>
        <taxon>Fungi incertae sedis</taxon>
        <taxon>Mucoromycota</taxon>
        <taxon>Glomeromycotina</taxon>
        <taxon>Glomeromycetes</taxon>
        <taxon>Diversisporales</taxon>
        <taxon>Gigasporaceae</taxon>
        <taxon>Racocetra</taxon>
    </lineage>
</organism>
<evidence type="ECO:0000313" key="1">
    <source>
        <dbReference type="EMBL" id="CAG8834242.1"/>
    </source>
</evidence>
<keyword evidence="2" id="KW-1185">Reference proteome</keyword>
<gene>
    <name evidence="1" type="ORF">RPERSI_LOCUS29130</name>
</gene>
<name>A0ACA9SEQ1_9GLOM</name>
<reference evidence="1" key="1">
    <citation type="submission" date="2021-06" db="EMBL/GenBank/DDBJ databases">
        <authorList>
            <person name="Kallberg Y."/>
            <person name="Tangrot J."/>
            <person name="Rosling A."/>
        </authorList>
    </citation>
    <scope>NUCLEOTIDE SEQUENCE</scope>
    <source>
        <strain evidence="1">MA461A</strain>
    </source>
</reference>
<comment type="caution">
    <text evidence="1">The sequence shown here is derived from an EMBL/GenBank/DDBJ whole genome shotgun (WGS) entry which is preliminary data.</text>
</comment>